<name>A0A7J8LZ68_9ROSI</name>
<protein>
    <submittedName>
        <fullName evidence="2">Uncharacterized protein</fullName>
    </submittedName>
</protein>
<sequence length="195" mass="21405">VDGEENGKDLGGEDFVDPNIKQNRSTRRGKGSGGRDIFNKAKVKYGQSLNVGQGNKKGTIGPSGSQQAGRESIHLKWVVIGTKAQSKENAQMNEGSGLGVSQGMTITHFNPTFDDHTKMEVVLNDEVLDPNRHSTIVFKENSDTNLRVPNLNGFEALDNSVIVSSRRYGGDKICYGRVEEKLNKTIRGWAFISYC</sequence>
<comment type="caution">
    <text evidence="2">The sequence shown here is derived from an EMBL/GenBank/DDBJ whole genome shotgun (WGS) entry which is preliminary data.</text>
</comment>
<feature type="compositionally biased region" description="Basic and acidic residues" evidence="1">
    <location>
        <begin position="1"/>
        <end position="11"/>
    </location>
</feature>
<gene>
    <name evidence="2" type="ORF">Golob_014788</name>
</gene>
<accession>A0A7J8LZ68</accession>
<evidence type="ECO:0000313" key="2">
    <source>
        <dbReference type="EMBL" id="MBA0557741.1"/>
    </source>
</evidence>
<evidence type="ECO:0000256" key="1">
    <source>
        <dbReference type="SAM" id="MobiDB-lite"/>
    </source>
</evidence>
<reference evidence="2 3" key="1">
    <citation type="journal article" date="2019" name="Genome Biol. Evol.">
        <title>Insights into the evolution of the New World diploid cottons (Gossypium, subgenus Houzingenia) based on genome sequencing.</title>
        <authorList>
            <person name="Grover C.E."/>
            <person name="Arick M.A. 2nd"/>
            <person name="Thrash A."/>
            <person name="Conover J.L."/>
            <person name="Sanders W.S."/>
            <person name="Peterson D.G."/>
            <person name="Frelichowski J.E."/>
            <person name="Scheffler J.A."/>
            <person name="Scheffler B.E."/>
            <person name="Wendel J.F."/>
        </authorList>
    </citation>
    <scope>NUCLEOTIDE SEQUENCE [LARGE SCALE GENOMIC DNA]</scope>
    <source>
        <strain evidence="2">157</strain>
        <tissue evidence="2">Leaf</tissue>
    </source>
</reference>
<evidence type="ECO:0000313" key="3">
    <source>
        <dbReference type="Proteomes" id="UP000593572"/>
    </source>
</evidence>
<keyword evidence="3" id="KW-1185">Reference proteome</keyword>
<proteinExistence type="predicted"/>
<dbReference type="AlphaFoldDB" id="A0A7J8LZ68"/>
<organism evidence="2 3">
    <name type="scientific">Gossypium lobatum</name>
    <dbReference type="NCBI Taxonomy" id="34289"/>
    <lineage>
        <taxon>Eukaryota</taxon>
        <taxon>Viridiplantae</taxon>
        <taxon>Streptophyta</taxon>
        <taxon>Embryophyta</taxon>
        <taxon>Tracheophyta</taxon>
        <taxon>Spermatophyta</taxon>
        <taxon>Magnoliopsida</taxon>
        <taxon>eudicotyledons</taxon>
        <taxon>Gunneridae</taxon>
        <taxon>Pentapetalae</taxon>
        <taxon>rosids</taxon>
        <taxon>malvids</taxon>
        <taxon>Malvales</taxon>
        <taxon>Malvaceae</taxon>
        <taxon>Malvoideae</taxon>
        <taxon>Gossypium</taxon>
    </lineage>
</organism>
<dbReference type="Proteomes" id="UP000593572">
    <property type="component" value="Unassembled WGS sequence"/>
</dbReference>
<feature type="non-terminal residue" evidence="2">
    <location>
        <position position="1"/>
    </location>
</feature>
<feature type="region of interest" description="Disordered" evidence="1">
    <location>
        <begin position="1"/>
        <end position="68"/>
    </location>
</feature>
<dbReference type="EMBL" id="JABEZX010000006">
    <property type="protein sequence ID" value="MBA0557741.1"/>
    <property type="molecule type" value="Genomic_DNA"/>
</dbReference>